<feature type="domain" description="PID" evidence="1">
    <location>
        <begin position="13"/>
        <end position="146"/>
    </location>
</feature>
<keyword evidence="2" id="KW-1185">Reference proteome</keyword>
<accession>A0A7E4VZ72</accession>
<dbReference type="GO" id="GO:0051895">
    <property type="term" value="P:negative regulation of focal adhesion assembly"/>
    <property type="evidence" value="ECO:0007669"/>
    <property type="project" value="TreeGrafter"/>
</dbReference>
<dbReference type="AlphaFoldDB" id="A0A7E4VZ72"/>
<sequence length="151" mass="16588">MSCAYVQNTTHIIHYLGQVEITPPISPNNSESEHERCIEELVIEQVETSQLTESKLVSSTEAKLVTVHVSERGLKVIDNESLKVIDRVALHAIVSVTSYDDGFGHYNVVLLLQPVHSTQICHVFQSVTGDLADALCNDLKNAFSAVESAVE</sequence>
<evidence type="ECO:0000313" key="3">
    <source>
        <dbReference type="WBParaSite" id="Pan_g4918.t1"/>
    </source>
</evidence>
<dbReference type="GO" id="GO:0071944">
    <property type="term" value="C:cell periphery"/>
    <property type="evidence" value="ECO:0007669"/>
    <property type="project" value="TreeGrafter"/>
</dbReference>
<dbReference type="SUPFAM" id="SSF50729">
    <property type="entry name" value="PH domain-like"/>
    <property type="match status" value="1"/>
</dbReference>
<reference evidence="3" key="2">
    <citation type="submission" date="2020-10" db="UniProtKB">
        <authorList>
            <consortium name="WormBaseParasite"/>
        </authorList>
    </citation>
    <scope>IDENTIFICATION</scope>
</reference>
<dbReference type="GO" id="GO:0005178">
    <property type="term" value="F:integrin binding"/>
    <property type="evidence" value="ECO:0007669"/>
    <property type="project" value="TreeGrafter"/>
</dbReference>
<dbReference type="InterPro" id="IPR019517">
    <property type="entry name" value="Integrin-bd_ICAP-1"/>
</dbReference>
<dbReference type="GO" id="GO:0005856">
    <property type="term" value="C:cytoskeleton"/>
    <property type="evidence" value="ECO:0007669"/>
    <property type="project" value="TreeGrafter"/>
</dbReference>
<dbReference type="GO" id="GO:1900025">
    <property type="term" value="P:negative regulation of substrate adhesion-dependent cell spreading"/>
    <property type="evidence" value="ECO:0007669"/>
    <property type="project" value="TreeGrafter"/>
</dbReference>
<proteinExistence type="predicted"/>
<protein>
    <submittedName>
        <fullName evidence="3">PID domain-containing protein</fullName>
    </submittedName>
</protein>
<reference evidence="2" key="1">
    <citation type="journal article" date="2013" name="Genetics">
        <title>The draft genome and transcriptome of Panagrellus redivivus are shaped by the harsh demands of a free-living lifestyle.</title>
        <authorList>
            <person name="Srinivasan J."/>
            <person name="Dillman A.R."/>
            <person name="Macchietto M.G."/>
            <person name="Heikkinen L."/>
            <person name="Lakso M."/>
            <person name="Fracchia K.M."/>
            <person name="Antoshechkin I."/>
            <person name="Mortazavi A."/>
            <person name="Wong G."/>
            <person name="Sternberg P.W."/>
        </authorList>
    </citation>
    <scope>NUCLEOTIDE SEQUENCE [LARGE SCALE GENOMIC DNA]</scope>
    <source>
        <strain evidence="2">MT8872</strain>
    </source>
</reference>
<dbReference type="CDD" id="cd00934">
    <property type="entry name" value="PTB"/>
    <property type="match status" value="1"/>
</dbReference>
<dbReference type="GO" id="GO:0001726">
    <property type="term" value="C:ruffle"/>
    <property type="evidence" value="ECO:0007669"/>
    <property type="project" value="TreeGrafter"/>
</dbReference>
<evidence type="ECO:0000259" key="1">
    <source>
        <dbReference type="PROSITE" id="PS01179"/>
    </source>
</evidence>
<dbReference type="PANTHER" id="PTHR32055:SF1">
    <property type="entry name" value="INTEGRIN BETA-1-BINDING PROTEIN 1"/>
    <property type="match status" value="1"/>
</dbReference>
<dbReference type="PROSITE" id="PS01179">
    <property type="entry name" value="PID"/>
    <property type="match status" value="1"/>
</dbReference>
<dbReference type="Proteomes" id="UP000492821">
    <property type="component" value="Unassembled WGS sequence"/>
</dbReference>
<dbReference type="InterPro" id="IPR006020">
    <property type="entry name" value="PTB/PI_dom"/>
</dbReference>
<organism evidence="2 3">
    <name type="scientific">Panagrellus redivivus</name>
    <name type="common">Microworm</name>
    <dbReference type="NCBI Taxonomy" id="6233"/>
    <lineage>
        <taxon>Eukaryota</taxon>
        <taxon>Metazoa</taxon>
        <taxon>Ecdysozoa</taxon>
        <taxon>Nematoda</taxon>
        <taxon>Chromadorea</taxon>
        <taxon>Rhabditida</taxon>
        <taxon>Tylenchina</taxon>
        <taxon>Panagrolaimomorpha</taxon>
        <taxon>Panagrolaimoidea</taxon>
        <taxon>Panagrolaimidae</taxon>
        <taxon>Panagrellus</taxon>
    </lineage>
</organism>
<dbReference type="PANTHER" id="PTHR32055">
    <property type="entry name" value="INTEGRIN BETA-1-BINDING PROTEIN 1"/>
    <property type="match status" value="1"/>
</dbReference>
<dbReference type="WBParaSite" id="Pan_g4918.t1">
    <property type="protein sequence ID" value="Pan_g4918.t1"/>
    <property type="gene ID" value="Pan_g4918"/>
</dbReference>
<dbReference type="Gene3D" id="6.20.360.10">
    <property type="match status" value="1"/>
</dbReference>
<dbReference type="Pfam" id="PF00640">
    <property type="entry name" value="PID"/>
    <property type="match status" value="1"/>
</dbReference>
<name>A0A7E4VZ72_PANRE</name>
<evidence type="ECO:0000313" key="2">
    <source>
        <dbReference type="Proteomes" id="UP000492821"/>
    </source>
</evidence>
<dbReference type="GO" id="GO:0030027">
    <property type="term" value="C:lamellipodium"/>
    <property type="evidence" value="ECO:0007669"/>
    <property type="project" value="TreeGrafter"/>
</dbReference>